<evidence type="ECO:0000256" key="6">
    <source>
        <dbReference type="ARBA" id="ARBA00023136"/>
    </source>
</evidence>
<dbReference type="PROSITE" id="PS50893">
    <property type="entry name" value="ABC_TRANSPORTER_2"/>
    <property type="match status" value="1"/>
</dbReference>
<dbReference type="InterPro" id="IPR036640">
    <property type="entry name" value="ABC1_TM_sf"/>
</dbReference>
<feature type="transmembrane region" description="Helical" evidence="7">
    <location>
        <begin position="41"/>
        <end position="63"/>
    </location>
</feature>
<proteinExistence type="predicted"/>
<evidence type="ECO:0000259" key="9">
    <source>
        <dbReference type="PROSITE" id="PS50929"/>
    </source>
</evidence>
<dbReference type="InterPro" id="IPR039421">
    <property type="entry name" value="Type_1_exporter"/>
</dbReference>
<dbReference type="SMART" id="SM00382">
    <property type="entry name" value="AAA"/>
    <property type="match status" value="1"/>
</dbReference>
<keyword evidence="2 7" id="KW-0812">Transmembrane</keyword>
<dbReference type="InterPro" id="IPR017871">
    <property type="entry name" value="ABC_transporter-like_CS"/>
</dbReference>
<dbReference type="InterPro" id="IPR027417">
    <property type="entry name" value="P-loop_NTPase"/>
</dbReference>
<keyword evidence="5 7" id="KW-1133">Transmembrane helix</keyword>
<comment type="subcellular location">
    <subcellularLocation>
        <location evidence="1">Cell membrane</location>
        <topology evidence="1">Multi-pass membrane protein</topology>
    </subcellularLocation>
</comment>
<gene>
    <name evidence="10" type="ORF">ACFO3U_07655</name>
</gene>
<sequence>MARNQLKSLNDTKKIGLKASFNSLTYVPRFFKEIWQTNKKLFLISSFCRLIAALLPVVILWIGKIIIDEIIRITTQGEKDFSELWKYVLLEFILVVISDLVSRAISLTDGILGDQYNINTSIKIIEKTNEVDISLLENSEFYDKLERARTQTMGRVDLMSNVLGQAQTTISIITLVAGLIYFEPYLIILLVLSIIPSFINEVRFSQQQYSLARSWTAERRELDYLRFIGANDKTAKEIKLFGLTNFVVNRFKNLATKYFNLNKTLVIKRSSYGFLFNLLGSVSYYAAYVFIIYRVLSGVITLGELTFLSGSFNRLMKSLQDFFSKFTRISESSLYLKDYFDFIDISIEPKTVEDVPLPKVIQKGFEFKNVFFAYPESENQILRDVSFSIKAGEKIAFVGQNGAGKTTLTKLLLRFYEPTSGEILLDGVNINRYNKSEYQAYFGVLFQDFFRYEFTVKENIAIGKIDEIENQDRIEKAAELSLADEVVSELTYGYEQQLGKRFVKGQELSGGQWQKIALARAYMKNAEVMILDEPTSALDAKAESEVFERFIHLIKNKTSVIISHRFSTVRQADRIIVLEEGSILESGTHEELMVNNKLYAQLFTLQAEGYQ</sequence>
<dbReference type="SUPFAM" id="SSF90123">
    <property type="entry name" value="ABC transporter transmembrane region"/>
    <property type="match status" value="1"/>
</dbReference>
<evidence type="ECO:0000256" key="2">
    <source>
        <dbReference type="ARBA" id="ARBA00022692"/>
    </source>
</evidence>
<name>A0ABV9P3T5_9FLAO</name>
<dbReference type="Pfam" id="PF00005">
    <property type="entry name" value="ABC_tran"/>
    <property type="match status" value="1"/>
</dbReference>
<feature type="transmembrane region" description="Helical" evidence="7">
    <location>
        <begin position="272"/>
        <end position="293"/>
    </location>
</feature>
<evidence type="ECO:0000256" key="5">
    <source>
        <dbReference type="ARBA" id="ARBA00022989"/>
    </source>
</evidence>
<organism evidence="10 11">
    <name type="scientific">Flavobacterium ponti</name>
    <dbReference type="NCBI Taxonomy" id="665133"/>
    <lineage>
        <taxon>Bacteria</taxon>
        <taxon>Pseudomonadati</taxon>
        <taxon>Bacteroidota</taxon>
        <taxon>Flavobacteriia</taxon>
        <taxon>Flavobacteriales</taxon>
        <taxon>Flavobacteriaceae</taxon>
        <taxon>Flavobacterium</taxon>
    </lineage>
</organism>
<dbReference type="InterPro" id="IPR003439">
    <property type="entry name" value="ABC_transporter-like_ATP-bd"/>
</dbReference>
<keyword evidence="6 7" id="KW-0472">Membrane</keyword>
<comment type="caution">
    <text evidence="10">The sequence shown here is derived from an EMBL/GenBank/DDBJ whole genome shotgun (WGS) entry which is preliminary data.</text>
</comment>
<feature type="transmembrane region" description="Helical" evidence="7">
    <location>
        <begin position="170"/>
        <end position="195"/>
    </location>
</feature>
<dbReference type="GO" id="GO:0005524">
    <property type="term" value="F:ATP binding"/>
    <property type="evidence" value="ECO:0007669"/>
    <property type="project" value="UniProtKB-KW"/>
</dbReference>
<evidence type="ECO:0000256" key="1">
    <source>
        <dbReference type="ARBA" id="ARBA00004651"/>
    </source>
</evidence>
<dbReference type="Gene3D" id="3.40.50.300">
    <property type="entry name" value="P-loop containing nucleotide triphosphate hydrolases"/>
    <property type="match status" value="1"/>
</dbReference>
<dbReference type="RefSeq" id="WP_379740120.1">
    <property type="nucleotide sequence ID" value="NZ_JBHSGW010000014.1"/>
</dbReference>
<evidence type="ECO:0000313" key="10">
    <source>
        <dbReference type="EMBL" id="MFC4739866.1"/>
    </source>
</evidence>
<dbReference type="Gene3D" id="1.20.1560.10">
    <property type="entry name" value="ABC transporter type 1, transmembrane domain"/>
    <property type="match status" value="1"/>
</dbReference>
<keyword evidence="11" id="KW-1185">Reference proteome</keyword>
<reference evidence="11" key="1">
    <citation type="journal article" date="2019" name="Int. J. Syst. Evol. Microbiol.">
        <title>The Global Catalogue of Microorganisms (GCM) 10K type strain sequencing project: providing services to taxonomists for standard genome sequencing and annotation.</title>
        <authorList>
            <consortium name="The Broad Institute Genomics Platform"/>
            <consortium name="The Broad Institute Genome Sequencing Center for Infectious Disease"/>
            <person name="Wu L."/>
            <person name="Ma J."/>
        </authorList>
    </citation>
    <scope>NUCLEOTIDE SEQUENCE [LARGE SCALE GENOMIC DNA]</scope>
    <source>
        <strain evidence="11">CCUG 50349</strain>
    </source>
</reference>
<evidence type="ECO:0000256" key="3">
    <source>
        <dbReference type="ARBA" id="ARBA00022741"/>
    </source>
</evidence>
<dbReference type="InterPro" id="IPR003593">
    <property type="entry name" value="AAA+_ATPase"/>
</dbReference>
<feature type="domain" description="ABC transporter" evidence="8">
    <location>
        <begin position="365"/>
        <end position="605"/>
    </location>
</feature>
<keyword evidence="4 10" id="KW-0067">ATP-binding</keyword>
<evidence type="ECO:0000259" key="8">
    <source>
        <dbReference type="PROSITE" id="PS50893"/>
    </source>
</evidence>
<evidence type="ECO:0000256" key="4">
    <source>
        <dbReference type="ARBA" id="ARBA00022840"/>
    </source>
</evidence>
<dbReference type="PROSITE" id="PS00211">
    <property type="entry name" value="ABC_TRANSPORTER_1"/>
    <property type="match status" value="1"/>
</dbReference>
<dbReference type="SUPFAM" id="SSF52540">
    <property type="entry name" value="P-loop containing nucleoside triphosphate hydrolases"/>
    <property type="match status" value="1"/>
</dbReference>
<protein>
    <submittedName>
        <fullName evidence="10">ABC transporter ATP-binding protein</fullName>
    </submittedName>
</protein>
<feature type="domain" description="ABC transmembrane type-1" evidence="9">
    <location>
        <begin position="43"/>
        <end position="331"/>
    </location>
</feature>
<dbReference type="Proteomes" id="UP001595885">
    <property type="component" value="Unassembled WGS sequence"/>
</dbReference>
<dbReference type="PANTHER" id="PTHR43394">
    <property type="entry name" value="ATP-DEPENDENT PERMEASE MDL1, MITOCHONDRIAL"/>
    <property type="match status" value="1"/>
</dbReference>
<keyword evidence="3" id="KW-0547">Nucleotide-binding</keyword>
<dbReference type="EMBL" id="JBHSGW010000014">
    <property type="protein sequence ID" value="MFC4739866.1"/>
    <property type="molecule type" value="Genomic_DNA"/>
</dbReference>
<dbReference type="PROSITE" id="PS50929">
    <property type="entry name" value="ABC_TM1F"/>
    <property type="match status" value="1"/>
</dbReference>
<evidence type="ECO:0000256" key="7">
    <source>
        <dbReference type="SAM" id="Phobius"/>
    </source>
</evidence>
<accession>A0ABV9P3T5</accession>
<dbReference type="InterPro" id="IPR011527">
    <property type="entry name" value="ABC1_TM_dom"/>
</dbReference>
<evidence type="ECO:0000313" key="11">
    <source>
        <dbReference type="Proteomes" id="UP001595885"/>
    </source>
</evidence>
<dbReference type="PANTHER" id="PTHR43394:SF1">
    <property type="entry name" value="ATP-BINDING CASSETTE SUB-FAMILY B MEMBER 10, MITOCHONDRIAL"/>
    <property type="match status" value="1"/>
</dbReference>